<protein>
    <recommendedName>
        <fullName evidence="2">UPF0145 protein L0668_01335</fullName>
    </recommendedName>
</protein>
<evidence type="ECO:0000313" key="4">
    <source>
        <dbReference type="Proteomes" id="UP001521137"/>
    </source>
</evidence>
<evidence type="ECO:0000256" key="1">
    <source>
        <dbReference type="ARBA" id="ARBA00010751"/>
    </source>
</evidence>
<dbReference type="SUPFAM" id="SSF117782">
    <property type="entry name" value="YbjQ-like"/>
    <property type="match status" value="1"/>
</dbReference>
<dbReference type="PANTHER" id="PTHR34068:SF1">
    <property type="entry name" value="UPF0145 PROTEIN YBJQ"/>
    <property type="match status" value="1"/>
</dbReference>
<dbReference type="InterPro" id="IPR035439">
    <property type="entry name" value="UPF0145_dom_sf"/>
</dbReference>
<dbReference type="Proteomes" id="UP001521137">
    <property type="component" value="Unassembled WGS sequence"/>
</dbReference>
<accession>A0ABS9D1W0</accession>
<proteinExistence type="inferred from homology"/>
<reference evidence="3 4" key="1">
    <citation type="submission" date="2022-01" db="EMBL/GenBank/DDBJ databases">
        <title>Paraglaciecola sp. G1-23.</title>
        <authorList>
            <person name="Jin M.S."/>
            <person name="Han D.M."/>
            <person name="Kim H.M."/>
            <person name="Jeon C.O."/>
        </authorList>
    </citation>
    <scope>NUCLEOTIDE SEQUENCE [LARGE SCALE GENOMIC DNA]</scope>
    <source>
        <strain evidence="3 4">G1-23</strain>
    </source>
</reference>
<dbReference type="Gene3D" id="3.30.110.70">
    <property type="entry name" value="Hypothetical protein apc22750. Chain B"/>
    <property type="match status" value="1"/>
</dbReference>
<sequence length="108" mass="11540">MIMSTTSQLEGKKIEQYLGVVVGEAVMGTNVFKDIFASVRDIVGGRSGSYEDELTKARKIGFQELEEEAHSIGANAVIGIDIDYEVVGSGGSMLMVSISGTAVRYSDK</sequence>
<organism evidence="3 4">
    <name type="scientific">Paraglaciecola algarum</name>
    <dbReference type="NCBI Taxonomy" id="3050085"/>
    <lineage>
        <taxon>Bacteria</taxon>
        <taxon>Pseudomonadati</taxon>
        <taxon>Pseudomonadota</taxon>
        <taxon>Gammaproteobacteria</taxon>
        <taxon>Alteromonadales</taxon>
        <taxon>Alteromonadaceae</taxon>
        <taxon>Paraglaciecola</taxon>
    </lineage>
</organism>
<gene>
    <name evidence="3" type="ORF">L0668_01335</name>
</gene>
<comment type="similarity">
    <text evidence="1 2">Belongs to the UPF0145 family.</text>
</comment>
<dbReference type="HAMAP" id="MF_00338">
    <property type="entry name" value="UPF0145"/>
    <property type="match status" value="1"/>
</dbReference>
<evidence type="ECO:0000313" key="3">
    <source>
        <dbReference type="EMBL" id="MCF2946735.1"/>
    </source>
</evidence>
<name>A0ABS9D1W0_9ALTE</name>
<comment type="caution">
    <text evidence="3">The sequence shown here is derived from an EMBL/GenBank/DDBJ whole genome shotgun (WGS) entry which is preliminary data.</text>
</comment>
<dbReference type="EMBL" id="JAKGAS010000001">
    <property type="protein sequence ID" value="MCF2946735.1"/>
    <property type="molecule type" value="Genomic_DNA"/>
</dbReference>
<dbReference type="RefSeq" id="WP_235310260.1">
    <property type="nucleotide sequence ID" value="NZ_JAKGAS010000001.1"/>
</dbReference>
<dbReference type="PANTHER" id="PTHR34068">
    <property type="entry name" value="UPF0145 PROTEIN YBJQ"/>
    <property type="match status" value="1"/>
</dbReference>
<dbReference type="InterPro" id="IPR002765">
    <property type="entry name" value="UPF0145_YbjQ-like"/>
</dbReference>
<keyword evidence="4" id="KW-1185">Reference proteome</keyword>
<dbReference type="NCBIfam" id="NF002776">
    <property type="entry name" value="PRK02877.1"/>
    <property type="match status" value="1"/>
</dbReference>
<dbReference type="Pfam" id="PF01906">
    <property type="entry name" value="YbjQ_1"/>
    <property type="match status" value="1"/>
</dbReference>
<evidence type="ECO:0000256" key="2">
    <source>
        <dbReference type="HAMAP-Rule" id="MF_00338"/>
    </source>
</evidence>